<comment type="caution">
    <text evidence="9">The sequence shown here is derived from an EMBL/GenBank/DDBJ whole genome shotgun (WGS) entry which is preliminary data.</text>
</comment>
<evidence type="ECO:0000256" key="4">
    <source>
        <dbReference type="ARBA" id="ARBA00022692"/>
    </source>
</evidence>
<proteinExistence type="inferred from homology"/>
<dbReference type="CDD" id="cd06261">
    <property type="entry name" value="TM_PBP2"/>
    <property type="match status" value="1"/>
</dbReference>
<evidence type="ECO:0000256" key="1">
    <source>
        <dbReference type="ARBA" id="ARBA00004651"/>
    </source>
</evidence>
<dbReference type="RefSeq" id="WP_267611702.1">
    <property type="nucleotide sequence ID" value="NZ_JAOVZQ010000001.1"/>
</dbReference>
<dbReference type="Proteomes" id="UP001081283">
    <property type="component" value="Unassembled WGS sequence"/>
</dbReference>
<dbReference type="Pfam" id="PF19300">
    <property type="entry name" value="BPD_transp_1_N"/>
    <property type="match status" value="1"/>
</dbReference>
<feature type="domain" description="ABC transmembrane type-1" evidence="8">
    <location>
        <begin position="95"/>
        <end position="299"/>
    </location>
</feature>
<dbReference type="PROSITE" id="PS50928">
    <property type="entry name" value="ABC_TM1"/>
    <property type="match status" value="1"/>
</dbReference>
<feature type="transmembrane region" description="Helical" evidence="7">
    <location>
        <begin position="134"/>
        <end position="159"/>
    </location>
</feature>
<name>A0ABT3YCZ5_9HYPH</name>
<protein>
    <submittedName>
        <fullName evidence="9">ABC transporter permease</fullName>
    </submittedName>
</protein>
<evidence type="ECO:0000313" key="9">
    <source>
        <dbReference type="EMBL" id="MCY0093754.1"/>
    </source>
</evidence>
<evidence type="ECO:0000259" key="8">
    <source>
        <dbReference type="PROSITE" id="PS50928"/>
    </source>
</evidence>
<evidence type="ECO:0000256" key="6">
    <source>
        <dbReference type="ARBA" id="ARBA00023136"/>
    </source>
</evidence>
<dbReference type="SUPFAM" id="SSF161098">
    <property type="entry name" value="MetI-like"/>
    <property type="match status" value="1"/>
</dbReference>
<evidence type="ECO:0000313" key="10">
    <source>
        <dbReference type="Proteomes" id="UP001081283"/>
    </source>
</evidence>
<keyword evidence="2 7" id="KW-0813">Transport</keyword>
<reference evidence="9" key="1">
    <citation type="submission" date="2022-10" db="EMBL/GenBank/DDBJ databases">
        <title>Hoeflea sp. J2-29, isolated from marine algae.</title>
        <authorList>
            <person name="Kristyanto S."/>
            <person name="Kim J.M."/>
            <person name="Jeon C.O."/>
        </authorList>
    </citation>
    <scope>NUCLEOTIDE SEQUENCE</scope>
    <source>
        <strain evidence="9">J2-29</strain>
    </source>
</reference>
<keyword evidence="6 7" id="KW-0472">Membrane</keyword>
<accession>A0ABT3YCZ5</accession>
<evidence type="ECO:0000256" key="3">
    <source>
        <dbReference type="ARBA" id="ARBA00022475"/>
    </source>
</evidence>
<keyword evidence="3" id="KW-1003">Cell membrane</keyword>
<keyword evidence="5 7" id="KW-1133">Transmembrane helix</keyword>
<comment type="similarity">
    <text evidence="7">Belongs to the binding-protein-dependent transport system permease family.</text>
</comment>
<gene>
    <name evidence="9" type="ORF">OEG82_06940</name>
</gene>
<dbReference type="PANTHER" id="PTHR43163">
    <property type="entry name" value="DIPEPTIDE TRANSPORT SYSTEM PERMEASE PROTEIN DPPB-RELATED"/>
    <property type="match status" value="1"/>
</dbReference>
<dbReference type="PANTHER" id="PTHR43163:SF6">
    <property type="entry name" value="DIPEPTIDE TRANSPORT SYSTEM PERMEASE PROTEIN DPPB-RELATED"/>
    <property type="match status" value="1"/>
</dbReference>
<feature type="transmembrane region" description="Helical" evidence="7">
    <location>
        <begin position="233"/>
        <end position="260"/>
    </location>
</feature>
<keyword evidence="10" id="KW-1185">Reference proteome</keyword>
<dbReference type="InterPro" id="IPR000515">
    <property type="entry name" value="MetI-like"/>
</dbReference>
<organism evidence="9 10">
    <name type="scientific">Hoeflea ulvae</name>
    <dbReference type="NCBI Taxonomy" id="2983764"/>
    <lineage>
        <taxon>Bacteria</taxon>
        <taxon>Pseudomonadati</taxon>
        <taxon>Pseudomonadota</taxon>
        <taxon>Alphaproteobacteria</taxon>
        <taxon>Hyphomicrobiales</taxon>
        <taxon>Rhizobiaceae</taxon>
        <taxon>Hoeflea</taxon>
    </lineage>
</organism>
<dbReference type="InterPro" id="IPR035906">
    <property type="entry name" value="MetI-like_sf"/>
</dbReference>
<feature type="transmembrane region" description="Helical" evidence="7">
    <location>
        <begin position="179"/>
        <end position="199"/>
    </location>
</feature>
<sequence>MARLILSRLLLMFMAMFVVMTAMFFGIRLGGTDPAIAIQGSYATAESVALLSESLGLDKPLWQQYVMYMTGLLRGDLGVSLQNGRPVLQQILQVLPNTFDLTFWGMVIGVVVGVPLGFISAIKRNTMWDQIIRVCTLASISMPPFIIAYLLLIVFAITFRMFPVNGGGDLDDLSSRASHLFLPAMALGLAVAAYIARLTRTSVLEIMSRDFIRTARAKGLSEYRVMSRHVLKLAWVGIVTLIGIYSAVSIGGSVAIELVFGRPGVGRLVIGAISQGDFTVIQGAIIFYAAFVSIVNMIVDVTYTFLDPRIRYT</sequence>
<feature type="transmembrane region" description="Helical" evidence="7">
    <location>
        <begin position="280"/>
        <end position="306"/>
    </location>
</feature>
<feature type="transmembrane region" description="Helical" evidence="7">
    <location>
        <begin position="9"/>
        <end position="27"/>
    </location>
</feature>
<evidence type="ECO:0000256" key="2">
    <source>
        <dbReference type="ARBA" id="ARBA00022448"/>
    </source>
</evidence>
<comment type="subcellular location">
    <subcellularLocation>
        <location evidence="1 7">Cell membrane</location>
        <topology evidence="1 7">Multi-pass membrane protein</topology>
    </subcellularLocation>
</comment>
<dbReference type="Pfam" id="PF00528">
    <property type="entry name" value="BPD_transp_1"/>
    <property type="match status" value="1"/>
</dbReference>
<dbReference type="EMBL" id="JAOVZQ010000001">
    <property type="protein sequence ID" value="MCY0093754.1"/>
    <property type="molecule type" value="Genomic_DNA"/>
</dbReference>
<evidence type="ECO:0000256" key="5">
    <source>
        <dbReference type="ARBA" id="ARBA00022989"/>
    </source>
</evidence>
<dbReference type="InterPro" id="IPR045621">
    <property type="entry name" value="BPD_transp_1_N"/>
</dbReference>
<dbReference type="Gene3D" id="1.10.3720.10">
    <property type="entry name" value="MetI-like"/>
    <property type="match status" value="1"/>
</dbReference>
<feature type="transmembrane region" description="Helical" evidence="7">
    <location>
        <begin position="101"/>
        <end position="122"/>
    </location>
</feature>
<keyword evidence="4 7" id="KW-0812">Transmembrane</keyword>
<evidence type="ECO:0000256" key="7">
    <source>
        <dbReference type="RuleBase" id="RU363032"/>
    </source>
</evidence>